<dbReference type="Pfam" id="PF09656">
    <property type="entry name" value="PGPGW"/>
    <property type="match status" value="1"/>
</dbReference>
<dbReference type="EMBL" id="JACHBU010000005">
    <property type="protein sequence ID" value="MBB6509656.1"/>
    <property type="molecule type" value="Genomic_DNA"/>
</dbReference>
<dbReference type="InterPro" id="IPR019099">
    <property type="entry name" value="Uncharacterised_PGPGW_TM"/>
</dbReference>
<dbReference type="AlphaFoldDB" id="A0A7X0MSS0"/>
<accession>A0A7X0MSS0</accession>
<evidence type="ECO:0000256" key="1">
    <source>
        <dbReference type="SAM" id="Phobius"/>
    </source>
</evidence>
<keyword evidence="3" id="KW-1185">Reference proteome</keyword>
<protein>
    <submittedName>
        <fullName evidence="2">Purine-cytosine permease-like protein</fullName>
    </submittedName>
</protein>
<sequence>MDPGQGRLFIAGRSIPMPRSRVARLCIGTVLIVGGILGFLPILGFWMVPLGILILSQDLAFVRRRRRRLEVWWGRRRREKQAASLRK</sequence>
<keyword evidence="1" id="KW-1133">Transmembrane helix</keyword>
<evidence type="ECO:0000313" key="3">
    <source>
        <dbReference type="Proteomes" id="UP000585437"/>
    </source>
</evidence>
<evidence type="ECO:0000313" key="2">
    <source>
        <dbReference type="EMBL" id="MBB6509656.1"/>
    </source>
</evidence>
<comment type="caution">
    <text evidence="2">The sequence shown here is derived from an EMBL/GenBank/DDBJ whole genome shotgun (WGS) entry which is preliminary data.</text>
</comment>
<gene>
    <name evidence="2" type="ORF">F4695_003024</name>
</gene>
<feature type="transmembrane region" description="Helical" evidence="1">
    <location>
        <begin position="21"/>
        <end position="40"/>
    </location>
</feature>
<organism evidence="2 3">
    <name type="scientific">Rhizobium soli</name>
    <dbReference type="NCBI Taxonomy" id="424798"/>
    <lineage>
        <taxon>Bacteria</taxon>
        <taxon>Pseudomonadati</taxon>
        <taxon>Pseudomonadota</taxon>
        <taxon>Alphaproteobacteria</taxon>
        <taxon>Hyphomicrobiales</taxon>
        <taxon>Rhizobiaceae</taxon>
        <taxon>Rhizobium/Agrobacterium group</taxon>
        <taxon>Rhizobium</taxon>
    </lineage>
</organism>
<dbReference type="RefSeq" id="WP_062457597.1">
    <property type="nucleotide sequence ID" value="NZ_JACHBU010000005.1"/>
</dbReference>
<reference evidence="2 3" key="1">
    <citation type="submission" date="2020-08" db="EMBL/GenBank/DDBJ databases">
        <title>The Agave Microbiome: Exploring the role of microbial communities in plant adaptations to desert environments.</title>
        <authorList>
            <person name="Partida-Martinez L.P."/>
        </authorList>
    </citation>
    <scope>NUCLEOTIDE SEQUENCE [LARGE SCALE GENOMIC DNA]</scope>
    <source>
        <strain evidence="2 3">AS3.12</strain>
    </source>
</reference>
<keyword evidence="1" id="KW-0472">Membrane</keyword>
<proteinExistence type="predicted"/>
<keyword evidence="1" id="KW-0812">Transmembrane</keyword>
<dbReference type="Proteomes" id="UP000585437">
    <property type="component" value="Unassembled WGS sequence"/>
</dbReference>
<name>A0A7X0MSS0_9HYPH</name>